<dbReference type="PANTHER" id="PTHR30204:SF93">
    <property type="entry name" value="HTH MERR-TYPE DOMAIN-CONTAINING PROTEIN"/>
    <property type="match status" value="1"/>
</dbReference>
<evidence type="ECO:0000259" key="2">
    <source>
        <dbReference type="PROSITE" id="PS50937"/>
    </source>
</evidence>
<dbReference type="Gene3D" id="1.10.1660.10">
    <property type="match status" value="1"/>
</dbReference>
<dbReference type="GO" id="GO:0003700">
    <property type="term" value="F:DNA-binding transcription factor activity"/>
    <property type="evidence" value="ECO:0007669"/>
    <property type="project" value="InterPro"/>
</dbReference>
<dbReference type="SMART" id="SM00422">
    <property type="entry name" value="HTH_MERR"/>
    <property type="match status" value="1"/>
</dbReference>
<feature type="domain" description="HTH merR-type" evidence="2">
    <location>
        <begin position="39"/>
        <end position="107"/>
    </location>
</feature>
<sequence length="269" mass="29927">MENRCRTKAALSIVTPTLSKSKGRVLNGFVTTNTTPAETMSVEQLASRVGMTVRTVRFYAGRGLIPPPRREGRNGFYGPDHIARLELVRELQGHGFTLSAIEGYLENIPSTATPEQVALHRTLLAPWMADRPEELDRPSLELRAGRPLTDDDIEMLIALGVVEPTPAEDVFQVAPAHLAVGIQFIETDMPIEVALASRKIFDEAGKAVAREITEVFRTMWWPELRASGRPPEDITALVERFKPLTIQALVTAYESAVDESKRESVRRRT</sequence>
<dbReference type="PROSITE" id="PS50937">
    <property type="entry name" value="HTH_MERR_2"/>
    <property type="match status" value="1"/>
</dbReference>
<dbReference type="GO" id="GO:0003677">
    <property type="term" value="F:DNA binding"/>
    <property type="evidence" value="ECO:0007669"/>
    <property type="project" value="UniProtKB-KW"/>
</dbReference>
<keyword evidence="1" id="KW-0238">DNA-binding</keyword>
<organism evidence="3 4">
    <name type="scientific">Aeromicrobium fastidiosum</name>
    <dbReference type="NCBI Taxonomy" id="52699"/>
    <lineage>
        <taxon>Bacteria</taxon>
        <taxon>Bacillati</taxon>
        <taxon>Actinomycetota</taxon>
        <taxon>Actinomycetes</taxon>
        <taxon>Propionibacteriales</taxon>
        <taxon>Nocardioidaceae</taxon>
        <taxon>Aeromicrobium</taxon>
    </lineage>
</organism>
<name>A0A641AQB3_9ACTN</name>
<dbReference type="EMBL" id="SDPP02000001">
    <property type="protein sequence ID" value="KAA1380280.1"/>
    <property type="molecule type" value="Genomic_DNA"/>
</dbReference>
<dbReference type="SUPFAM" id="SSF46955">
    <property type="entry name" value="Putative DNA-binding domain"/>
    <property type="match status" value="1"/>
</dbReference>
<evidence type="ECO:0000313" key="4">
    <source>
        <dbReference type="Proteomes" id="UP001515100"/>
    </source>
</evidence>
<gene>
    <name evidence="3" type="ORF">ESP62_003530</name>
</gene>
<dbReference type="Pfam" id="PF13411">
    <property type="entry name" value="MerR_1"/>
    <property type="match status" value="1"/>
</dbReference>
<dbReference type="InterPro" id="IPR000551">
    <property type="entry name" value="MerR-type_HTH_dom"/>
</dbReference>
<dbReference type="InterPro" id="IPR009061">
    <property type="entry name" value="DNA-bd_dom_put_sf"/>
</dbReference>
<dbReference type="PRINTS" id="PR00040">
    <property type="entry name" value="HTHMERR"/>
</dbReference>
<evidence type="ECO:0000256" key="1">
    <source>
        <dbReference type="ARBA" id="ARBA00023125"/>
    </source>
</evidence>
<dbReference type="Proteomes" id="UP001515100">
    <property type="component" value="Unassembled WGS sequence"/>
</dbReference>
<dbReference type="OrthoDB" id="6716891at2"/>
<dbReference type="AlphaFoldDB" id="A0A641AQB3"/>
<evidence type="ECO:0000313" key="3">
    <source>
        <dbReference type="EMBL" id="KAA1380280.1"/>
    </source>
</evidence>
<dbReference type="CDD" id="cd00592">
    <property type="entry name" value="HTH_MerR-like"/>
    <property type="match status" value="1"/>
</dbReference>
<proteinExistence type="predicted"/>
<dbReference type="InterPro" id="IPR047057">
    <property type="entry name" value="MerR_fam"/>
</dbReference>
<protein>
    <submittedName>
        <fullName evidence="3">MerR family transcriptional regulator</fullName>
    </submittedName>
</protein>
<reference evidence="3" key="1">
    <citation type="submission" date="2019-09" db="EMBL/GenBank/DDBJ databases">
        <authorList>
            <person name="Li J."/>
        </authorList>
    </citation>
    <scope>NUCLEOTIDE SEQUENCE [LARGE SCALE GENOMIC DNA]</scope>
    <source>
        <strain evidence="3">NRBC 14897</strain>
    </source>
</reference>
<keyword evidence="4" id="KW-1185">Reference proteome</keyword>
<accession>A0A641AQB3</accession>
<dbReference type="PANTHER" id="PTHR30204">
    <property type="entry name" value="REDOX-CYCLING DRUG-SENSING TRANSCRIPTIONAL ACTIVATOR SOXR"/>
    <property type="match status" value="1"/>
</dbReference>
<comment type="caution">
    <text evidence="3">The sequence shown here is derived from an EMBL/GenBank/DDBJ whole genome shotgun (WGS) entry which is preliminary data.</text>
</comment>